<dbReference type="Gramene" id="PRQ57268">
    <property type="protein sequence ID" value="PRQ57268"/>
    <property type="gene ID" value="RchiOBHm_Chr1g0346411"/>
</dbReference>
<evidence type="ECO:0000313" key="1">
    <source>
        <dbReference type="EMBL" id="PRQ57268.1"/>
    </source>
</evidence>
<evidence type="ECO:0000313" key="2">
    <source>
        <dbReference type="Proteomes" id="UP000238479"/>
    </source>
</evidence>
<name>A0A2P6SF06_ROSCH</name>
<protein>
    <submittedName>
        <fullName evidence="1">Uncharacterized protein</fullName>
    </submittedName>
</protein>
<accession>A0A2P6SF06</accession>
<proteinExistence type="predicted"/>
<keyword evidence="2" id="KW-1185">Reference proteome</keyword>
<comment type="caution">
    <text evidence="1">The sequence shown here is derived from an EMBL/GenBank/DDBJ whole genome shotgun (WGS) entry which is preliminary data.</text>
</comment>
<dbReference type="EMBL" id="PDCK01000039">
    <property type="protein sequence ID" value="PRQ57268.1"/>
    <property type="molecule type" value="Genomic_DNA"/>
</dbReference>
<sequence>MDGVSEKESPYTFEFDLDPLSPRTTVSHSPSDLLYHSCFVLQNPQALSHSWQLGPPLPLANPDNANIIERFQFPGVNFVFKFAVGSGRRLKDSSCW</sequence>
<dbReference type="AlphaFoldDB" id="A0A2P6SF06"/>
<reference evidence="1 2" key="1">
    <citation type="journal article" date="2018" name="Nat. Genet.">
        <title>The Rosa genome provides new insights in the design of modern roses.</title>
        <authorList>
            <person name="Bendahmane M."/>
        </authorList>
    </citation>
    <scope>NUCLEOTIDE SEQUENCE [LARGE SCALE GENOMIC DNA]</scope>
    <source>
        <strain evidence="2">cv. Old Blush</strain>
    </source>
</reference>
<organism evidence="1 2">
    <name type="scientific">Rosa chinensis</name>
    <name type="common">China rose</name>
    <dbReference type="NCBI Taxonomy" id="74649"/>
    <lineage>
        <taxon>Eukaryota</taxon>
        <taxon>Viridiplantae</taxon>
        <taxon>Streptophyta</taxon>
        <taxon>Embryophyta</taxon>
        <taxon>Tracheophyta</taxon>
        <taxon>Spermatophyta</taxon>
        <taxon>Magnoliopsida</taxon>
        <taxon>eudicotyledons</taxon>
        <taxon>Gunneridae</taxon>
        <taxon>Pentapetalae</taxon>
        <taxon>rosids</taxon>
        <taxon>fabids</taxon>
        <taxon>Rosales</taxon>
        <taxon>Rosaceae</taxon>
        <taxon>Rosoideae</taxon>
        <taxon>Rosoideae incertae sedis</taxon>
        <taxon>Rosa</taxon>
    </lineage>
</organism>
<dbReference type="Proteomes" id="UP000238479">
    <property type="component" value="Chromosome 1"/>
</dbReference>
<gene>
    <name evidence="1" type="ORF">RchiOBHm_Chr1g0346411</name>
</gene>